<evidence type="ECO:0000256" key="2">
    <source>
        <dbReference type="SAM" id="Phobius"/>
    </source>
</evidence>
<sequence>MYFKKVVSILVICVVAGSALAEESKPEVAPENVLNELSWSCANNASCVTRLARKVVQKLAARKPVDFGAFAIEPVERIPLTVEGRSSRALDFLSGNAVKFPIGPMVFNIERSADYPNFIEVSLLRKADGAPGARGRTRKHMRFFVPAFLVFSQIGWYALAIAGVKLLAIKAFLVAKIALIVVAMMTFKKLMEPVAVLPSPYFDHQEPFLMPYSMDFHHGFPGAGHDMYPIGHLGHHDGPSALHAAEGGLGAASNVNAVVDTNQAADKSATVGGSSSGSSSVSGGASAAASSNDRHHFPGGKIKRQDFYPVPQTGKYY</sequence>
<evidence type="ECO:0000313" key="5">
    <source>
        <dbReference type="Proteomes" id="UP001562425"/>
    </source>
</evidence>
<proteinExistence type="predicted"/>
<feature type="region of interest" description="Disordered" evidence="1">
    <location>
        <begin position="267"/>
        <end position="317"/>
    </location>
</feature>
<keyword evidence="5" id="KW-1185">Reference proteome</keyword>
<reference evidence="4 5" key="1">
    <citation type="submission" date="2024-05" db="EMBL/GenBank/DDBJ databases">
        <title>Culex pipiens pipiens assembly and annotation.</title>
        <authorList>
            <person name="Alout H."/>
            <person name="Durand T."/>
        </authorList>
    </citation>
    <scope>NUCLEOTIDE SEQUENCE [LARGE SCALE GENOMIC DNA]</scope>
    <source>
        <strain evidence="4">HA-2024</strain>
        <tissue evidence="4">Whole body</tissue>
    </source>
</reference>
<keyword evidence="3" id="KW-0732">Signal</keyword>
<keyword evidence="2" id="KW-1133">Transmembrane helix</keyword>
<evidence type="ECO:0008006" key="6">
    <source>
        <dbReference type="Google" id="ProtNLM"/>
    </source>
</evidence>
<evidence type="ECO:0000313" key="4">
    <source>
        <dbReference type="EMBL" id="KAL1400365.1"/>
    </source>
</evidence>
<evidence type="ECO:0000256" key="1">
    <source>
        <dbReference type="SAM" id="MobiDB-lite"/>
    </source>
</evidence>
<comment type="caution">
    <text evidence="4">The sequence shown here is derived from an EMBL/GenBank/DDBJ whole genome shotgun (WGS) entry which is preliminary data.</text>
</comment>
<feature type="chain" id="PRO_5044806895" description="Protein osiris 4" evidence="3">
    <location>
        <begin position="22"/>
        <end position="317"/>
    </location>
</feature>
<name>A0ABD1DL26_CULPP</name>
<dbReference type="InterPro" id="IPR012464">
    <property type="entry name" value="DUF1676"/>
</dbReference>
<dbReference type="PANTHER" id="PTHR21879">
    <property type="entry name" value="FI03362P-RELATED-RELATED"/>
    <property type="match status" value="1"/>
</dbReference>
<dbReference type="EMBL" id="JBEHCU010005271">
    <property type="protein sequence ID" value="KAL1400365.1"/>
    <property type="molecule type" value="Genomic_DNA"/>
</dbReference>
<dbReference type="Proteomes" id="UP001562425">
    <property type="component" value="Unassembled WGS sequence"/>
</dbReference>
<evidence type="ECO:0000256" key="3">
    <source>
        <dbReference type="SAM" id="SignalP"/>
    </source>
</evidence>
<feature type="transmembrane region" description="Helical" evidence="2">
    <location>
        <begin position="143"/>
        <end position="161"/>
    </location>
</feature>
<protein>
    <recommendedName>
        <fullName evidence="6">Protein osiris 4</fullName>
    </recommendedName>
</protein>
<feature type="compositionally biased region" description="Low complexity" evidence="1">
    <location>
        <begin position="268"/>
        <end position="291"/>
    </location>
</feature>
<organism evidence="4 5">
    <name type="scientific">Culex pipiens pipiens</name>
    <name type="common">Northern house mosquito</name>
    <dbReference type="NCBI Taxonomy" id="38569"/>
    <lineage>
        <taxon>Eukaryota</taxon>
        <taxon>Metazoa</taxon>
        <taxon>Ecdysozoa</taxon>
        <taxon>Arthropoda</taxon>
        <taxon>Hexapoda</taxon>
        <taxon>Insecta</taxon>
        <taxon>Pterygota</taxon>
        <taxon>Neoptera</taxon>
        <taxon>Endopterygota</taxon>
        <taxon>Diptera</taxon>
        <taxon>Nematocera</taxon>
        <taxon>Culicoidea</taxon>
        <taxon>Culicidae</taxon>
        <taxon>Culicinae</taxon>
        <taxon>Culicini</taxon>
        <taxon>Culex</taxon>
        <taxon>Culex</taxon>
    </lineage>
</organism>
<feature type="transmembrane region" description="Helical" evidence="2">
    <location>
        <begin position="167"/>
        <end position="187"/>
    </location>
</feature>
<gene>
    <name evidence="4" type="ORF">pipiens_007494</name>
</gene>
<feature type="signal peptide" evidence="3">
    <location>
        <begin position="1"/>
        <end position="21"/>
    </location>
</feature>
<accession>A0ABD1DL26</accession>
<dbReference type="Pfam" id="PF07898">
    <property type="entry name" value="DUF1676"/>
    <property type="match status" value="1"/>
</dbReference>
<keyword evidence="2" id="KW-0812">Transmembrane</keyword>
<dbReference type="PANTHER" id="PTHR21879:SF21">
    <property type="entry name" value="OSIRIS 4, ISOFORM B"/>
    <property type="match status" value="1"/>
</dbReference>
<keyword evidence="2" id="KW-0472">Membrane</keyword>
<dbReference type="AlphaFoldDB" id="A0ABD1DL26"/>